<comment type="caution">
    <text evidence="1">The sequence shown here is derived from an EMBL/GenBank/DDBJ whole genome shotgun (WGS) entry which is preliminary data.</text>
</comment>
<evidence type="ECO:0000313" key="2">
    <source>
        <dbReference type="Proteomes" id="UP000054632"/>
    </source>
</evidence>
<proteinExistence type="predicted"/>
<protein>
    <submittedName>
        <fullName evidence="1">Uncharacterized protein</fullName>
    </submittedName>
</protein>
<sequence>MLSLKAVYSKSYRPVGQSKKVQIVKKIFRRFSQNKQVKQAQEILKFSRKTSKIRNFRETLFSSKVDKMERFAKYNEPIMAAQRCVFLGII</sequence>
<evidence type="ECO:0000313" key="1">
    <source>
        <dbReference type="EMBL" id="KRY64483.1"/>
    </source>
</evidence>
<dbReference type="Proteomes" id="UP000054632">
    <property type="component" value="Unassembled WGS sequence"/>
</dbReference>
<dbReference type="AlphaFoldDB" id="A0A0V1DU26"/>
<gene>
    <name evidence="1" type="ORF">T4A_10569</name>
</gene>
<accession>A0A0V1DU26</accession>
<reference evidence="1 2" key="1">
    <citation type="submission" date="2015-01" db="EMBL/GenBank/DDBJ databases">
        <title>Evolution of Trichinella species and genotypes.</title>
        <authorList>
            <person name="Korhonen P.K."/>
            <person name="Edoardo P."/>
            <person name="Giuseppe L.R."/>
            <person name="Gasser R.B."/>
        </authorList>
    </citation>
    <scope>NUCLEOTIDE SEQUENCE [LARGE SCALE GENOMIC DNA]</scope>
    <source>
        <strain evidence="1">ISS13</strain>
    </source>
</reference>
<organism evidence="1 2">
    <name type="scientific">Trichinella pseudospiralis</name>
    <name type="common">Parasitic roundworm</name>
    <dbReference type="NCBI Taxonomy" id="6337"/>
    <lineage>
        <taxon>Eukaryota</taxon>
        <taxon>Metazoa</taxon>
        <taxon>Ecdysozoa</taxon>
        <taxon>Nematoda</taxon>
        <taxon>Enoplea</taxon>
        <taxon>Dorylaimia</taxon>
        <taxon>Trichinellida</taxon>
        <taxon>Trichinellidae</taxon>
        <taxon>Trichinella</taxon>
    </lineage>
</organism>
<dbReference type="EMBL" id="JYDR01000389">
    <property type="protein sequence ID" value="KRY64483.1"/>
    <property type="molecule type" value="Genomic_DNA"/>
</dbReference>
<name>A0A0V1DU26_TRIPS</name>